<sequence length="102" mass="11681">MALHRFSISAHNLGHYFTKIARQVHCYRCSFHVRIVKTTFAQVCATMPRQVQVISTHVPTKGQCMPTTLMRWHATNQVTPGDYSSRETSWPWGFMTTGPDVI</sequence>
<organism evidence="1">
    <name type="scientific">Spongospora subterranea</name>
    <dbReference type="NCBI Taxonomy" id="70186"/>
    <lineage>
        <taxon>Eukaryota</taxon>
        <taxon>Sar</taxon>
        <taxon>Rhizaria</taxon>
        <taxon>Endomyxa</taxon>
        <taxon>Phytomyxea</taxon>
        <taxon>Plasmodiophorida</taxon>
        <taxon>Plasmodiophoridae</taxon>
        <taxon>Spongospora</taxon>
    </lineage>
</organism>
<protein>
    <submittedName>
        <fullName evidence="1">Uncharacterized protein</fullName>
    </submittedName>
</protein>
<reference evidence="1" key="1">
    <citation type="submission" date="2015-04" db="EMBL/GenBank/DDBJ databases">
        <title>The genome sequence of the plant pathogenic Rhizarian Plasmodiophora brassicae reveals insights in its biotrophic life cycle and the origin of chitin synthesis.</title>
        <authorList>
            <person name="Schwelm A."/>
            <person name="Fogelqvist J."/>
            <person name="Knaust A."/>
            <person name="Julke S."/>
            <person name="Lilja T."/>
            <person name="Dhandapani V."/>
            <person name="Bonilla-Rosso G."/>
            <person name="Karlsson M."/>
            <person name="Shevchenko A."/>
            <person name="Choi S.R."/>
            <person name="Kim H.G."/>
            <person name="Park J.Y."/>
            <person name="Lim Y.P."/>
            <person name="Ludwig-Muller J."/>
            <person name="Dixelius C."/>
        </authorList>
    </citation>
    <scope>NUCLEOTIDE SEQUENCE</scope>
    <source>
        <tissue evidence="1">Potato root galls</tissue>
    </source>
</reference>
<evidence type="ECO:0000313" key="1">
    <source>
        <dbReference type="EMBL" id="CRZ10305.1"/>
    </source>
</evidence>
<proteinExistence type="predicted"/>
<dbReference type="AlphaFoldDB" id="A0A0H5R831"/>
<feature type="non-terminal residue" evidence="1">
    <location>
        <position position="102"/>
    </location>
</feature>
<dbReference type="EMBL" id="HACM01009863">
    <property type="protein sequence ID" value="CRZ10305.1"/>
    <property type="molecule type" value="Transcribed_RNA"/>
</dbReference>
<name>A0A0H5R831_9EUKA</name>
<accession>A0A0H5R831</accession>